<feature type="region of interest" description="Disordered" evidence="2">
    <location>
        <begin position="80"/>
        <end position="107"/>
    </location>
</feature>
<dbReference type="Pfam" id="PF04082">
    <property type="entry name" value="Fungal_trans"/>
    <property type="match status" value="1"/>
</dbReference>
<evidence type="ECO:0000256" key="1">
    <source>
        <dbReference type="ARBA" id="ARBA00023242"/>
    </source>
</evidence>
<keyword evidence="1" id="KW-0539">Nucleus</keyword>
<protein>
    <submittedName>
        <fullName evidence="4">Putative fungal specific transcription factor</fullName>
    </submittedName>
</protein>
<proteinExistence type="predicted"/>
<evidence type="ECO:0000259" key="3">
    <source>
        <dbReference type="SMART" id="SM00906"/>
    </source>
</evidence>
<sequence length="696" mass="77621">MEDTHPVGESDVPEAIPSINRNPLMPRACDACRARKVVISGYTEVTVFSPYSERKIDHIERRLDGIIEILNNLKVSQPEIERPQLSRDTQTLSNESHSTPVVSGHATPADLAAGPVVEGDSSLTAHSAFANDFLQSFVSADSVQDCSLEMRQTLDALAHTVATLKKQTASSEIIDSHFPPTHRPRLKRLELPPIEKAVAVIRLAKSQSLAGTGWIYEFIQLNQFADMCLGVYFSNDYPGVDAITVNAGLHSLFSDYAFQLPEEHREEYFGFACLCRANLEAALVDLPLHLPATSSAILALIFGAFHFIELAKPSMSWTYSSKASELCQTLGYHRNVSMKVDSPDTVQYKLFLFWSVYFLDKSLSLRLGRASTIPDCEITIPRPSVNSVSNAPVMAYFPLWIECARCQGNIYAMLYSPSSLAQPDPVRHDRVQILVNDLEALEKATNDTHGQWIKTASQTSGEDLMNFFAFSDDVLRLSLLTLVYRAAPPIKESSTTFSLNCIKAAEAALQRHHDCIGVIRKNASVYFSKYIHWTLLFAPFSPFIVIFCHVIETQDQSYLSHLHAFVESIKLAPTVSDAAARMYRLFLVLYNVALRYIEFRTSQTPGQTPARAEMNGYLAALGLSAPVSDDIHQPESPSLGTDPRHDFIRQASEQREEPMIWMGNEAGLDGWFSSNRAIMGLLQESDFNILEEVWRG</sequence>
<dbReference type="SMART" id="SM00906">
    <property type="entry name" value="Fungal_trans"/>
    <property type="match status" value="1"/>
</dbReference>
<dbReference type="GO" id="GO:0006351">
    <property type="term" value="P:DNA-templated transcription"/>
    <property type="evidence" value="ECO:0007669"/>
    <property type="project" value="InterPro"/>
</dbReference>
<dbReference type="InterPro" id="IPR050987">
    <property type="entry name" value="AtrR-like"/>
</dbReference>
<dbReference type="InterPro" id="IPR007219">
    <property type="entry name" value="XnlR_reg_dom"/>
</dbReference>
<dbReference type="AlphaFoldDB" id="A0A1F7ZKQ3"/>
<dbReference type="STRING" id="109264.A0A1F7ZKQ3"/>
<reference evidence="4 5" key="1">
    <citation type="journal article" date="2016" name="Genome Biol. Evol.">
        <title>Draft genome sequence of an aflatoxigenic Aspergillus species, A. bombycis.</title>
        <authorList>
            <person name="Moore G.G."/>
            <person name="Mack B.M."/>
            <person name="Beltz S.B."/>
            <person name="Gilbert M.K."/>
        </authorList>
    </citation>
    <scope>NUCLEOTIDE SEQUENCE [LARGE SCALE GENOMIC DNA]</scope>
    <source>
        <strain evidence="5">NRRL 26010</strain>
    </source>
</reference>
<dbReference type="GO" id="GO:0003700">
    <property type="term" value="F:DNA-binding transcription factor activity"/>
    <property type="evidence" value="ECO:0007669"/>
    <property type="project" value="InterPro"/>
</dbReference>
<evidence type="ECO:0000256" key="2">
    <source>
        <dbReference type="SAM" id="MobiDB-lite"/>
    </source>
</evidence>
<dbReference type="PANTHER" id="PTHR46910">
    <property type="entry name" value="TRANSCRIPTION FACTOR PDR1"/>
    <property type="match status" value="1"/>
</dbReference>
<dbReference type="Proteomes" id="UP000179179">
    <property type="component" value="Unassembled WGS sequence"/>
</dbReference>
<dbReference type="CDD" id="cd12148">
    <property type="entry name" value="fungal_TF_MHR"/>
    <property type="match status" value="1"/>
</dbReference>
<evidence type="ECO:0000313" key="4">
    <source>
        <dbReference type="EMBL" id="OGM40026.1"/>
    </source>
</evidence>
<feature type="compositionally biased region" description="Polar residues" evidence="2">
    <location>
        <begin position="86"/>
        <end position="101"/>
    </location>
</feature>
<dbReference type="GeneID" id="34454859"/>
<organism evidence="4 5">
    <name type="scientific">Aspergillus bombycis</name>
    <dbReference type="NCBI Taxonomy" id="109264"/>
    <lineage>
        <taxon>Eukaryota</taxon>
        <taxon>Fungi</taxon>
        <taxon>Dikarya</taxon>
        <taxon>Ascomycota</taxon>
        <taxon>Pezizomycotina</taxon>
        <taxon>Eurotiomycetes</taxon>
        <taxon>Eurotiomycetidae</taxon>
        <taxon>Eurotiales</taxon>
        <taxon>Aspergillaceae</taxon>
        <taxon>Aspergillus</taxon>
    </lineage>
</organism>
<dbReference type="GO" id="GO:0008270">
    <property type="term" value="F:zinc ion binding"/>
    <property type="evidence" value="ECO:0007669"/>
    <property type="project" value="InterPro"/>
</dbReference>
<feature type="domain" description="Xylanolytic transcriptional activator regulatory" evidence="3">
    <location>
        <begin position="316"/>
        <end position="389"/>
    </location>
</feature>
<dbReference type="EMBL" id="LYCR01000163">
    <property type="protein sequence ID" value="OGM40026.1"/>
    <property type="molecule type" value="Genomic_DNA"/>
</dbReference>
<dbReference type="OrthoDB" id="103819at2759"/>
<dbReference type="PANTHER" id="PTHR46910:SF5">
    <property type="entry name" value="ZN(II)2CYS6 TRANSCRIPTION FACTOR (EUROFUNG)"/>
    <property type="match status" value="1"/>
</dbReference>
<gene>
    <name evidence="4" type="ORF">ABOM_011469</name>
</gene>
<accession>A0A1F7ZKQ3</accession>
<comment type="caution">
    <text evidence="4">The sequence shown here is derived from an EMBL/GenBank/DDBJ whole genome shotgun (WGS) entry which is preliminary data.</text>
</comment>
<dbReference type="GO" id="GO:0003677">
    <property type="term" value="F:DNA binding"/>
    <property type="evidence" value="ECO:0007669"/>
    <property type="project" value="InterPro"/>
</dbReference>
<name>A0A1F7ZKQ3_9EURO</name>
<evidence type="ECO:0000313" key="5">
    <source>
        <dbReference type="Proteomes" id="UP000179179"/>
    </source>
</evidence>
<dbReference type="RefSeq" id="XP_022383743.1">
    <property type="nucleotide sequence ID" value="XM_022538597.1"/>
</dbReference>
<keyword evidence="5" id="KW-1185">Reference proteome</keyword>